<dbReference type="InterPro" id="IPR001611">
    <property type="entry name" value="Leu-rich_rpt"/>
</dbReference>
<reference evidence="8 9" key="1">
    <citation type="submission" date="2019-06" db="EMBL/GenBank/DDBJ databases">
        <title>A chromosomal-level reference genome of Carpinus fangiana (Coryloideae, Betulaceae).</title>
        <authorList>
            <person name="Yang X."/>
            <person name="Wang Z."/>
            <person name="Zhang L."/>
            <person name="Hao G."/>
            <person name="Liu J."/>
            <person name="Yang Y."/>
        </authorList>
    </citation>
    <scope>NUCLEOTIDE SEQUENCE [LARGE SCALE GENOMIC DNA]</scope>
    <source>
        <strain evidence="8">Cfa_2016G</strain>
        <tissue evidence="8">Leaf</tissue>
    </source>
</reference>
<accession>A0A5N6QE57</accession>
<evidence type="ECO:0008006" key="10">
    <source>
        <dbReference type="Google" id="ProtNLM"/>
    </source>
</evidence>
<evidence type="ECO:0000313" key="9">
    <source>
        <dbReference type="Proteomes" id="UP000327013"/>
    </source>
</evidence>
<dbReference type="SUPFAM" id="SSF52058">
    <property type="entry name" value="L domain-like"/>
    <property type="match status" value="1"/>
</dbReference>
<dbReference type="EMBL" id="CM017321">
    <property type="protein sequence ID" value="KAE7997588.1"/>
    <property type="molecule type" value="Genomic_DNA"/>
</dbReference>
<evidence type="ECO:0000256" key="2">
    <source>
        <dbReference type="ARBA" id="ARBA00022692"/>
    </source>
</evidence>
<evidence type="ECO:0000256" key="7">
    <source>
        <dbReference type="ARBA" id="ARBA00023180"/>
    </source>
</evidence>
<sequence>MAALIDLDLSSNKLEGPIPKTFGNMVALVDLDLSHNKLEGRMYSLQTLHFQNNNFFRELPKSLMNYSSLKLLDVGANRLSRRVPTWTGPKPTTFGCSSVAIKLVHW</sequence>
<dbReference type="Proteomes" id="UP000327013">
    <property type="component" value="Chromosome 1"/>
</dbReference>
<dbReference type="OrthoDB" id="8731593at2759"/>
<dbReference type="GO" id="GO:0016020">
    <property type="term" value="C:membrane"/>
    <property type="evidence" value="ECO:0007669"/>
    <property type="project" value="UniProtKB-SubCell"/>
</dbReference>
<dbReference type="Gene3D" id="3.80.10.10">
    <property type="entry name" value="Ribonuclease Inhibitor"/>
    <property type="match status" value="1"/>
</dbReference>
<evidence type="ECO:0000256" key="4">
    <source>
        <dbReference type="ARBA" id="ARBA00022989"/>
    </source>
</evidence>
<name>A0A5N6QE57_9ROSI</name>
<dbReference type="Pfam" id="PF00560">
    <property type="entry name" value="LRR_1"/>
    <property type="match status" value="1"/>
</dbReference>
<dbReference type="AlphaFoldDB" id="A0A5N6QE57"/>
<dbReference type="InterPro" id="IPR032675">
    <property type="entry name" value="LRR_dom_sf"/>
</dbReference>
<comment type="subcellular location">
    <subcellularLocation>
        <location evidence="1">Membrane</location>
        <topology evidence="1">Single-pass type I membrane protein</topology>
    </subcellularLocation>
</comment>
<evidence type="ECO:0000313" key="8">
    <source>
        <dbReference type="EMBL" id="KAE7997588.1"/>
    </source>
</evidence>
<keyword evidence="4" id="KW-1133">Transmembrane helix</keyword>
<keyword evidence="3" id="KW-0732">Signal</keyword>
<organism evidence="8 9">
    <name type="scientific">Carpinus fangiana</name>
    <dbReference type="NCBI Taxonomy" id="176857"/>
    <lineage>
        <taxon>Eukaryota</taxon>
        <taxon>Viridiplantae</taxon>
        <taxon>Streptophyta</taxon>
        <taxon>Embryophyta</taxon>
        <taxon>Tracheophyta</taxon>
        <taxon>Spermatophyta</taxon>
        <taxon>Magnoliopsida</taxon>
        <taxon>eudicotyledons</taxon>
        <taxon>Gunneridae</taxon>
        <taxon>Pentapetalae</taxon>
        <taxon>rosids</taxon>
        <taxon>fabids</taxon>
        <taxon>Fagales</taxon>
        <taxon>Betulaceae</taxon>
        <taxon>Carpinus</taxon>
    </lineage>
</organism>
<keyword evidence="2" id="KW-0812">Transmembrane</keyword>
<keyword evidence="9" id="KW-1185">Reference proteome</keyword>
<dbReference type="PANTHER" id="PTHR48063">
    <property type="entry name" value="LRR RECEPTOR-LIKE KINASE"/>
    <property type="match status" value="1"/>
</dbReference>
<protein>
    <recommendedName>
        <fullName evidence="10">Leucine-rich repeat-containing N-terminal plant-type domain-containing protein</fullName>
    </recommendedName>
</protein>
<evidence type="ECO:0000256" key="6">
    <source>
        <dbReference type="ARBA" id="ARBA00023170"/>
    </source>
</evidence>
<keyword evidence="7" id="KW-0325">Glycoprotein</keyword>
<dbReference type="Pfam" id="PF13855">
    <property type="entry name" value="LRR_8"/>
    <property type="match status" value="1"/>
</dbReference>
<evidence type="ECO:0000256" key="3">
    <source>
        <dbReference type="ARBA" id="ARBA00022729"/>
    </source>
</evidence>
<proteinExistence type="predicted"/>
<keyword evidence="5" id="KW-0472">Membrane</keyword>
<gene>
    <name evidence="8" type="ORF">FH972_002208</name>
</gene>
<dbReference type="InterPro" id="IPR046956">
    <property type="entry name" value="RLP23-like"/>
</dbReference>
<evidence type="ECO:0000256" key="5">
    <source>
        <dbReference type="ARBA" id="ARBA00023136"/>
    </source>
</evidence>
<evidence type="ECO:0000256" key="1">
    <source>
        <dbReference type="ARBA" id="ARBA00004479"/>
    </source>
</evidence>
<keyword evidence="6" id="KW-0675">Receptor</keyword>
<dbReference type="PRINTS" id="PR00019">
    <property type="entry name" value="LEURICHRPT"/>
</dbReference>